<accession>A0A9D1ZIP8</accession>
<evidence type="ECO:0000313" key="1">
    <source>
        <dbReference type="EMBL" id="HIY88516.1"/>
    </source>
</evidence>
<gene>
    <name evidence="1" type="ORF">H9824_07420</name>
</gene>
<protein>
    <submittedName>
        <fullName evidence="1">DUF177 domain-containing protein</fullName>
    </submittedName>
</protein>
<organism evidence="1 2">
    <name type="scientific">Candidatus Bacteroides pullicola</name>
    <dbReference type="NCBI Taxonomy" id="2838475"/>
    <lineage>
        <taxon>Bacteria</taxon>
        <taxon>Pseudomonadati</taxon>
        <taxon>Bacteroidota</taxon>
        <taxon>Bacteroidia</taxon>
        <taxon>Bacteroidales</taxon>
        <taxon>Bacteroidaceae</taxon>
        <taxon>Bacteroides</taxon>
    </lineage>
</organism>
<dbReference type="EMBL" id="DXCV01000048">
    <property type="protein sequence ID" value="HIY88516.1"/>
    <property type="molecule type" value="Genomic_DNA"/>
</dbReference>
<sequence length="188" mass="21565">MGKLDKYQIDLKGIHESCCRFSFRLDDSFFADIDAVDVRKGDVNVSLLIKKTSQAFDLEFHSEGFVMVPCDRCLDEMSLPIVSDDSLRVKFGNEYAEEDDNLVIVPEDEGTINVAWFMYELVALAIPMKHVHAPGECNEEMYRKLQSYLCTTPDADEDWTEEDEIVSDGVDKPIDPRWNELKKILDNN</sequence>
<evidence type="ECO:0000313" key="2">
    <source>
        <dbReference type="Proteomes" id="UP000886851"/>
    </source>
</evidence>
<dbReference type="Pfam" id="PF02620">
    <property type="entry name" value="YceD"/>
    <property type="match status" value="1"/>
</dbReference>
<reference evidence="1" key="2">
    <citation type="submission" date="2021-04" db="EMBL/GenBank/DDBJ databases">
        <authorList>
            <person name="Gilroy R."/>
        </authorList>
    </citation>
    <scope>NUCLEOTIDE SEQUENCE</scope>
    <source>
        <strain evidence="1">Gambia2-208</strain>
    </source>
</reference>
<reference evidence="1" key="1">
    <citation type="journal article" date="2021" name="PeerJ">
        <title>Extensive microbial diversity within the chicken gut microbiome revealed by metagenomics and culture.</title>
        <authorList>
            <person name="Gilroy R."/>
            <person name="Ravi A."/>
            <person name="Getino M."/>
            <person name="Pursley I."/>
            <person name="Horton D.L."/>
            <person name="Alikhan N.F."/>
            <person name="Baker D."/>
            <person name="Gharbi K."/>
            <person name="Hall N."/>
            <person name="Watson M."/>
            <person name="Adriaenssens E.M."/>
            <person name="Foster-Nyarko E."/>
            <person name="Jarju S."/>
            <person name="Secka A."/>
            <person name="Antonio M."/>
            <person name="Oren A."/>
            <person name="Chaudhuri R.R."/>
            <person name="La Ragione R."/>
            <person name="Hildebrand F."/>
            <person name="Pallen M.J."/>
        </authorList>
    </citation>
    <scope>NUCLEOTIDE SEQUENCE</scope>
    <source>
        <strain evidence="1">Gambia2-208</strain>
    </source>
</reference>
<dbReference type="Proteomes" id="UP000886851">
    <property type="component" value="Unassembled WGS sequence"/>
</dbReference>
<dbReference type="AlphaFoldDB" id="A0A9D1ZIP8"/>
<comment type="caution">
    <text evidence="1">The sequence shown here is derived from an EMBL/GenBank/DDBJ whole genome shotgun (WGS) entry which is preliminary data.</text>
</comment>
<proteinExistence type="predicted"/>
<name>A0A9D1ZIP8_9BACE</name>
<dbReference type="InterPro" id="IPR003772">
    <property type="entry name" value="YceD"/>
</dbReference>